<evidence type="ECO:0000313" key="4">
    <source>
        <dbReference type="Proteomes" id="UP000774326"/>
    </source>
</evidence>
<dbReference type="Gene3D" id="1.20.58.1070">
    <property type="match status" value="1"/>
</dbReference>
<dbReference type="OrthoDB" id="428895at2759"/>
<gene>
    <name evidence="3" type="ORF">WICPIJ_002405</name>
</gene>
<dbReference type="EMBL" id="JAEUBG010001292">
    <property type="protein sequence ID" value="KAH3686606.1"/>
    <property type="molecule type" value="Genomic_DNA"/>
</dbReference>
<accession>A0A9P8Q9V4</accession>
<dbReference type="GO" id="GO:0005634">
    <property type="term" value="C:nucleus"/>
    <property type="evidence" value="ECO:0007669"/>
    <property type="project" value="TreeGrafter"/>
</dbReference>
<evidence type="ECO:0000256" key="1">
    <source>
        <dbReference type="ARBA" id="ARBA00025758"/>
    </source>
</evidence>
<sequence>MPPKRQKKNRSDNNSKKHQTQEIRPSAALPISQEIFAKINKNTVPNDGETYLALVRLQAEEGDAVMFVSKEVSHEVVIQENDQGGEQEAEQEQELYYEEDTDDEAYHDAQEYIQDLTKLYEKITSTYQLDKSNFTSNLATYQSMPLPTELKIPSNFTAWHKFLTSTPPTLSILSQFDHELCIRVLTYLIKWVNKKMNLNLTMWCWGILMRLSDVLEVRDVGLVRALGNEARKVWTALKDTVKMEDCQLLGKFRELVQWGNESEHEDDQKETNAVLQQDLQCNSYIVCTCIIVIVSRFYGQRDLDPEFEY</sequence>
<dbReference type="PANTHER" id="PTHR12794:SF0">
    <property type="entry name" value="GEM-ASSOCIATED PROTEIN 2"/>
    <property type="match status" value="1"/>
</dbReference>
<reference evidence="3" key="2">
    <citation type="submission" date="2021-01" db="EMBL/GenBank/DDBJ databases">
        <authorList>
            <person name="Schikora-Tamarit M.A."/>
        </authorList>
    </citation>
    <scope>NUCLEOTIDE SEQUENCE</scope>
    <source>
        <strain evidence="3">CBS2887</strain>
    </source>
</reference>
<dbReference type="GO" id="GO:0000387">
    <property type="term" value="P:spliceosomal snRNP assembly"/>
    <property type="evidence" value="ECO:0007669"/>
    <property type="project" value="InterPro"/>
</dbReference>
<reference evidence="3" key="1">
    <citation type="journal article" date="2021" name="Open Biol.">
        <title>Shared evolutionary footprints suggest mitochondrial oxidative damage underlies multiple complex I losses in fungi.</title>
        <authorList>
            <person name="Schikora-Tamarit M.A."/>
            <person name="Marcet-Houben M."/>
            <person name="Nosek J."/>
            <person name="Gabaldon T."/>
        </authorList>
    </citation>
    <scope>NUCLEOTIDE SEQUENCE</scope>
    <source>
        <strain evidence="3">CBS2887</strain>
    </source>
</reference>
<protein>
    <submittedName>
        <fullName evidence="3">Uncharacterized protein</fullName>
    </submittedName>
</protein>
<keyword evidence="4" id="KW-1185">Reference proteome</keyword>
<evidence type="ECO:0000313" key="3">
    <source>
        <dbReference type="EMBL" id="KAH3686606.1"/>
    </source>
</evidence>
<dbReference type="GO" id="GO:0032797">
    <property type="term" value="C:SMN complex"/>
    <property type="evidence" value="ECO:0007669"/>
    <property type="project" value="TreeGrafter"/>
</dbReference>
<feature type="region of interest" description="Disordered" evidence="2">
    <location>
        <begin position="1"/>
        <end position="27"/>
    </location>
</feature>
<name>A0A9P8Q9V4_WICPI</name>
<feature type="compositionally biased region" description="Basic and acidic residues" evidence="2">
    <location>
        <begin position="9"/>
        <end position="21"/>
    </location>
</feature>
<dbReference type="AlphaFoldDB" id="A0A9P8Q9V4"/>
<dbReference type="Pfam" id="PF04938">
    <property type="entry name" value="SIP1"/>
    <property type="match status" value="1"/>
</dbReference>
<proteinExistence type="inferred from homology"/>
<dbReference type="PANTHER" id="PTHR12794">
    <property type="entry name" value="GEMIN2"/>
    <property type="match status" value="1"/>
</dbReference>
<dbReference type="Proteomes" id="UP000774326">
    <property type="component" value="Unassembled WGS sequence"/>
</dbReference>
<organism evidence="3 4">
    <name type="scientific">Wickerhamomyces pijperi</name>
    <name type="common">Yeast</name>
    <name type="synonym">Pichia pijperi</name>
    <dbReference type="NCBI Taxonomy" id="599730"/>
    <lineage>
        <taxon>Eukaryota</taxon>
        <taxon>Fungi</taxon>
        <taxon>Dikarya</taxon>
        <taxon>Ascomycota</taxon>
        <taxon>Saccharomycotina</taxon>
        <taxon>Saccharomycetes</taxon>
        <taxon>Phaffomycetales</taxon>
        <taxon>Wickerhamomycetaceae</taxon>
        <taxon>Wickerhamomyces</taxon>
    </lineage>
</organism>
<comment type="similarity">
    <text evidence="1">Belongs to the gemin-2 family.</text>
</comment>
<dbReference type="InterPro" id="IPR035426">
    <property type="entry name" value="Gemin2/Brr1"/>
</dbReference>
<comment type="caution">
    <text evidence="3">The sequence shown here is derived from an EMBL/GenBank/DDBJ whole genome shotgun (WGS) entry which is preliminary data.</text>
</comment>
<evidence type="ECO:0000256" key="2">
    <source>
        <dbReference type="SAM" id="MobiDB-lite"/>
    </source>
</evidence>